<gene>
    <name evidence="4" type="ORF">A3C06_03065</name>
</gene>
<dbReference type="Proteomes" id="UP000177565">
    <property type="component" value="Unassembled WGS sequence"/>
</dbReference>
<name>A0A1G2MTY9_9BACT</name>
<dbReference type="Gene3D" id="3.40.50.620">
    <property type="entry name" value="HUPs"/>
    <property type="match status" value="1"/>
</dbReference>
<dbReference type="SUPFAM" id="SSF52374">
    <property type="entry name" value="Nucleotidylyl transferase"/>
    <property type="match status" value="1"/>
</dbReference>
<evidence type="ECO:0000313" key="4">
    <source>
        <dbReference type="EMBL" id="OHA26532.1"/>
    </source>
</evidence>
<dbReference type="EMBL" id="MHRQ01000020">
    <property type="protein sequence ID" value="OHA26532.1"/>
    <property type="molecule type" value="Genomic_DNA"/>
</dbReference>
<dbReference type="Pfam" id="PF01467">
    <property type="entry name" value="CTP_transf_like"/>
    <property type="match status" value="1"/>
</dbReference>
<reference evidence="4 5" key="1">
    <citation type="journal article" date="2016" name="Nat. Commun.">
        <title>Thousands of microbial genomes shed light on interconnected biogeochemical processes in an aquifer system.</title>
        <authorList>
            <person name="Anantharaman K."/>
            <person name="Brown C.T."/>
            <person name="Hug L.A."/>
            <person name="Sharon I."/>
            <person name="Castelle C.J."/>
            <person name="Probst A.J."/>
            <person name="Thomas B.C."/>
            <person name="Singh A."/>
            <person name="Wilkins M.J."/>
            <person name="Karaoz U."/>
            <person name="Brodie E.L."/>
            <person name="Williams K.H."/>
            <person name="Hubbard S.S."/>
            <person name="Banfield J.F."/>
        </authorList>
    </citation>
    <scope>NUCLEOTIDE SEQUENCE [LARGE SCALE GENOMIC DNA]</scope>
</reference>
<dbReference type="InterPro" id="IPR014729">
    <property type="entry name" value="Rossmann-like_a/b/a_fold"/>
</dbReference>
<dbReference type="GO" id="GO:0016779">
    <property type="term" value="F:nucleotidyltransferase activity"/>
    <property type="evidence" value="ECO:0007669"/>
    <property type="project" value="UniProtKB-KW"/>
</dbReference>
<feature type="domain" description="Cytidyltransferase-like" evidence="3">
    <location>
        <begin position="15"/>
        <end position="106"/>
    </location>
</feature>
<evidence type="ECO:0000256" key="2">
    <source>
        <dbReference type="ARBA" id="ARBA00022695"/>
    </source>
</evidence>
<comment type="caution">
    <text evidence="4">The sequence shown here is derived from an EMBL/GenBank/DDBJ whole genome shotgun (WGS) entry which is preliminary data.</text>
</comment>
<dbReference type="PANTHER" id="PTHR43793">
    <property type="entry name" value="FAD SYNTHASE"/>
    <property type="match status" value="1"/>
</dbReference>
<sequence length="158" mass="17745">MRKTKKKGIIVTVSGGFDPLHVGHIRYFEVAKKLGSTLVVILNNDNWLMKKKGYVFMPERERKEIIEALRVVDRVVLTSHRKNDSDVSVCKELRRIKPDIFANGGDRKPDGNPVPEVGVCKELGIKMVYNIGKGGKIQSSSWLSESVAKRVGKKSIKK</sequence>
<dbReference type="PANTHER" id="PTHR43793:SF1">
    <property type="entry name" value="FAD SYNTHASE"/>
    <property type="match status" value="1"/>
</dbReference>
<proteinExistence type="predicted"/>
<evidence type="ECO:0000259" key="3">
    <source>
        <dbReference type="Pfam" id="PF01467"/>
    </source>
</evidence>
<dbReference type="STRING" id="1802312.A3C06_03065"/>
<dbReference type="InterPro" id="IPR050385">
    <property type="entry name" value="Archaeal_FAD_synthase"/>
</dbReference>
<accession>A0A1G2MTY9</accession>
<keyword evidence="1" id="KW-0808">Transferase</keyword>
<keyword evidence="2" id="KW-0548">Nucleotidyltransferase</keyword>
<evidence type="ECO:0000256" key="1">
    <source>
        <dbReference type="ARBA" id="ARBA00022679"/>
    </source>
</evidence>
<dbReference type="NCBIfam" id="TIGR00125">
    <property type="entry name" value="cyt_tran_rel"/>
    <property type="match status" value="1"/>
</dbReference>
<protein>
    <recommendedName>
        <fullName evidence="3">Cytidyltransferase-like domain-containing protein</fullName>
    </recommendedName>
</protein>
<dbReference type="AlphaFoldDB" id="A0A1G2MTY9"/>
<dbReference type="InterPro" id="IPR004821">
    <property type="entry name" value="Cyt_trans-like"/>
</dbReference>
<organism evidence="4 5">
    <name type="scientific">Candidatus Taylorbacteria bacterium RIFCSPHIGHO2_02_FULL_46_13</name>
    <dbReference type="NCBI Taxonomy" id="1802312"/>
    <lineage>
        <taxon>Bacteria</taxon>
        <taxon>Candidatus Tayloriibacteriota</taxon>
    </lineage>
</organism>
<evidence type="ECO:0000313" key="5">
    <source>
        <dbReference type="Proteomes" id="UP000177565"/>
    </source>
</evidence>